<name>A0AAD5WWK3_9FUNG</name>
<dbReference type="GO" id="GO:0005524">
    <property type="term" value="F:ATP binding"/>
    <property type="evidence" value="ECO:0007669"/>
    <property type="project" value="InterPro"/>
</dbReference>
<dbReference type="GO" id="GO:0005634">
    <property type="term" value="C:nucleus"/>
    <property type="evidence" value="ECO:0007669"/>
    <property type="project" value="InterPro"/>
</dbReference>
<evidence type="ECO:0000313" key="3">
    <source>
        <dbReference type="EMBL" id="KAJ3027454.1"/>
    </source>
</evidence>
<dbReference type="Pfam" id="PF08147">
    <property type="entry name" value="DBP10CT"/>
    <property type="match status" value="1"/>
</dbReference>
<comment type="caution">
    <text evidence="3">The sequence shown here is derived from an EMBL/GenBank/DDBJ whole genome shotgun (WGS) entry which is preliminary data.</text>
</comment>
<evidence type="ECO:0000259" key="2">
    <source>
        <dbReference type="SMART" id="SM01123"/>
    </source>
</evidence>
<protein>
    <submittedName>
        <fullName evidence="3">ATP-dependent RNA helicase dbp10</fullName>
    </submittedName>
</protein>
<proteinExistence type="predicted"/>
<reference evidence="3" key="1">
    <citation type="submission" date="2020-05" db="EMBL/GenBank/DDBJ databases">
        <title>Phylogenomic resolution of chytrid fungi.</title>
        <authorList>
            <person name="Stajich J.E."/>
            <person name="Amses K."/>
            <person name="Simmons R."/>
            <person name="Seto K."/>
            <person name="Myers J."/>
            <person name="Bonds A."/>
            <person name="Quandt C.A."/>
            <person name="Barry K."/>
            <person name="Liu P."/>
            <person name="Grigoriev I."/>
            <person name="Longcore J.E."/>
            <person name="James T.Y."/>
        </authorList>
    </citation>
    <scope>NUCLEOTIDE SEQUENCE</scope>
    <source>
        <strain evidence="3">JEL0318</strain>
    </source>
</reference>
<feature type="region of interest" description="Disordered" evidence="1">
    <location>
        <begin position="154"/>
        <end position="197"/>
    </location>
</feature>
<feature type="compositionally biased region" description="Low complexity" evidence="1">
    <location>
        <begin position="154"/>
        <end position="166"/>
    </location>
</feature>
<dbReference type="GO" id="GO:0003723">
    <property type="term" value="F:RNA binding"/>
    <property type="evidence" value="ECO:0007669"/>
    <property type="project" value="InterPro"/>
</dbReference>
<dbReference type="InterPro" id="IPR012541">
    <property type="entry name" value="DBP10_C"/>
</dbReference>
<keyword evidence="3" id="KW-0547">Nucleotide-binding</keyword>
<dbReference type="GO" id="GO:0003724">
    <property type="term" value="F:RNA helicase activity"/>
    <property type="evidence" value="ECO:0007669"/>
    <property type="project" value="InterPro"/>
</dbReference>
<gene>
    <name evidence="3" type="primary">DBP10</name>
    <name evidence="3" type="ORF">HK097_006151</name>
</gene>
<feature type="domain" description="DBP10 C-terminal" evidence="2">
    <location>
        <begin position="219"/>
        <end position="276"/>
    </location>
</feature>
<dbReference type="SMART" id="SM01123">
    <property type="entry name" value="DBP10CT"/>
    <property type="match status" value="1"/>
</dbReference>
<keyword evidence="3" id="KW-0067">ATP-binding</keyword>
<keyword evidence="3" id="KW-0347">Helicase</keyword>
<sequence>MLALDVEHVASTLRNDITLQGQEESAKNGYKMYLRSRPTASKESYVRAKELSDTYIGIHPFLAAQLDPGETSRAAMVAAISRFRPNETVFEVTKKGQKTPEAMLMAKRRGLFENVIGAVREKRKEKDEKIKRQQGEILTKRSVEDMAGEEEITSTFSSIIDSSASNSKKRKRPESSVDTEHYMSYRPADADTERGYSVHGSSVDGVSSFAKGAGQATLDLTADDADGLRSKRKGALVWDSKKHNFVRAGQVGADNKKRIRTESGAIIPASYKSKRYVFTVLFVDVVLWVWVGGWERSFGSVEESRTRGQLILCPFASMGC</sequence>
<keyword evidence="3" id="KW-0378">Hydrolase</keyword>
<feature type="compositionally biased region" description="Basic and acidic residues" evidence="1">
    <location>
        <begin position="173"/>
        <end position="196"/>
    </location>
</feature>
<evidence type="ECO:0000313" key="4">
    <source>
        <dbReference type="Proteomes" id="UP001212841"/>
    </source>
</evidence>
<dbReference type="AlphaFoldDB" id="A0AAD5WWK3"/>
<keyword evidence="4" id="KW-1185">Reference proteome</keyword>
<accession>A0AAD5WWK3</accession>
<dbReference type="Proteomes" id="UP001212841">
    <property type="component" value="Unassembled WGS sequence"/>
</dbReference>
<dbReference type="EMBL" id="JADGJD010002888">
    <property type="protein sequence ID" value="KAJ3027454.1"/>
    <property type="molecule type" value="Genomic_DNA"/>
</dbReference>
<evidence type="ECO:0000256" key="1">
    <source>
        <dbReference type="SAM" id="MobiDB-lite"/>
    </source>
</evidence>
<organism evidence="3 4">
    <name type="scientific">Rhizophlyctis rosea</name>
    <dbReference type="NCBI Taxonomy" id="64517"/>
    <lineage>
        <taxon>Eukaryota</taxon>
        <taxon>Fungi</taxon>
        <taxon>Fungi incertae sedis</taxon>
        <taxon>Chytridiomycota</taxon>
        <taxon>Chytridiomycota incertae sedis</taxon>
        <taxon>Chytridiomycetes</taxon>
        <taxon>Rhizophlyctidales</taxon>
        <taxon>Rhizophlyctidaceae</taxon>
        <taxon>Rhizophlyctis</taxon>
    </lineage>
</organism>